<dbReference type="NCBIfam" id="NF004042">
    <property type="entry name" value="PRK05550.1"/>
    <property type="match status" value="1"/>
</dbReference>
<protein>
    <recommendedName>
        <fullName evidence="7">Peptide methionine sulfoxide reductase MsrA</fullName>
        <shortName evidence="7">Protein-methionine-S-oxide reductase</shortName>
        <ecNumber evidence="7">1.8.4.11</ecNumber>
    </recommendedName>
    <alternativeName>
        <fullName evidence="7">Peptide-methionine (S)-S-oxide reductase</fullName>
        <shortName evidence="7">Peptide Met(O) reductase</shortName>
    </alternativeName>
</protein>
<evidence type="ECO:0000256" key="5">
    <source>
        <dbReference type="ARBA" id="ARBA00048488"/>
    </source>
</evidence>
<name>A0A0C1EDN5_9BACT</name>
<accession>A0A0C1EDN5</accession>
<dbReference type="SUPFAM" id="SSF51316">
    <property type="entry name" value="Mss4-like"/>
    <property type="match status" value="1"/>
</dbReference>
<feature type="domain" description="MsrB" evidence="8">
    <location>
        <begin position="26"/>
        <end position="146"/>
    </location>
</feature>
<comment type="function">
    <text evidence="3 7">Has an important function as a repair enzyme for proteins that have been inactivated by oxidation. Catalyzes the reversible oxidation-reduction of methionine sulfoxide in proteins to methionine.</text>
</comment>
<keyword evidence="2" id="KW-0511">Multifunctional enzyme</keyword>
<dbReference type="Pfam" id="PF01641">
    <property type="entry name" value="SelR"/>
    <property type="match status" value="1"/>
</dbReference>
<evidence type="ECO:0000256" key="7">
    <source>
        <dbReference type="HAMAP-Rule" id="MF_01401"/>
    </source>
</evidence>
<dbReference type="SUPFAM" id="SSF55068">
    <property type="entry name" value="Peptide methionine sulfoxide reductase"/>
    <property type="match status" value="1"/>
</dbReference>
<gene>
    <name evidence="9" type="primary">msrAB</name>
    <name evidence="7" type="synonym">msrA</name>
    <name evidence="9" type="ORF">DB43_EL00140</name>
</gene>
<dbReference type="InterPro" id="IPR011057">
    <property type="entry name" value="Mss4-like_sf"/>
</dbReference>
<proteinExistence type="inferred from homology"/>
<evidence type="ECO:0000313" key="10">
    <source>
        <dbReference type="Proteomes" id="UP000031307"/>
    </source>
</evidence>
<comment type="caution">
    <text evidence="9">The sequence shown here is derived from an EMBL/GenBank/DDBJ whole genome shotgun (WGS) entry which is preliminary data.</text>
</comment>
<dbReference type="InterPro" id="IPR036509">
    <property type="entry name" value="Met_Sox_Rdtase_MsrA_sf"/>
</dbReference>
<keyword evidence="1 7" id="KW-0560">Oxidoreductase</keyword>
<dbReference type="EC" id="1.8.4.11" evidence="7"/>
<evidence type="ECO:0000256" key="4">
    <source>
        <dbReference type="ARBA" id="ARBA00047806"/>
    </source>
</evidence>
<dbReference type="PANTHER" id="PTHR43774:SF1">
    <property type="entry name" value="PEPTIDE METHIONINE SULFOXIDE REDUCTASE MSRA 2"/>
    <property type="match status" value="1"/>
</dbReference>
<evidence type="ECO:0000256" key="3">
    <source>
        <dbReference type="ARBA" id="ARBA00024679"/>
    </source>
</evidence>
<evidence type="ECO:0000256" key="1">
    <source>
        <dbReference type="ARBA" id="ARBA00023002"/>
    </source>
</evidence>
<dbReference type="NCBIfam" id="NF004036">
    <property type="entry name" value="PRK05508.1"/>
    <property type="match status" value="1"/>
</dbReference>
<dbReference type="Gene3D" id="3.30.1060.10">
    <property type="entry name" value="Peptide methionine sulphoxide reductase MsrA"/>
    <property type="match status" value="1"/>
</dbReference>
<dbReference type="HAMAP" id="MF_01401">
    <property type="entry name" value="MsrA"/>
    <property type="match status" value="1"/>
</dbReference>
<comment type="catalytic activity">
    <reaction evidence="6 7">
        <text>[thioredoxin]-disulfide + L-methionine + H2O = L-methionine (S)-S-oxide + [thioredoxin]-dithiol</text>
        <dbReference type="Rhea" id="RHEA:19993"/>
        <dbReference type="Rhea" id="RHEA-COMP:10698"/>
        <dbReference type="Rhea" id="RHEA-COMP:10700"/>
        <dbReference type="ChEBI" id="CHEBI:15377"/>
        <dbReference type="ChEBI" id="CHEBI:29950"/>
        <dbReference type="ChEBI" id="CHEBI:50058"/>
        <dbReference type="ChEBI" id="CHEBI:57844"/>
        <dbReference type="ChEBI" id="CHEBI:58772"/>
        <dbReference type="EC" id="1.8.4.11"/>
    </reaction>
</comment>
<dbReference type="GO" id="GO:0008113">
    <property type="term" value="F:peptide-methionine (S)-S-oxide reductase activity"/>
    <property type="evidence" value="ECO:0007669"/>
    <property type="project" value="UniProtKB-UniRule"/>
</dbReference>
<dbReference type="PATRIC" id="fig|83552.4.peg.589"/>
<comment type="catalytic activity">
    <reaction evidence="4 7">
        <text>L-methionyl-[protein] + [thioredoxin]-disulfide + H2O = L-methionyl-(S)-S-oxide-[protein] + [thioredoxin]-dithiol</text>
        <dbReference type="Rhea" id="RHEA:14217"/>
        <dbReference type="Rhea" id="RHEA-COMP:10698"/>
        <dbReference type="Rhea" id="RHEA-COMP:10700"/>
        <dbReference type="Rhea" id="RHEA-COMP:12313"/>
        <dbReference type="Rhea" id="RHEA-COMP:12315"/>
        <dbReference type="ChEBI" id="CHEBI:15377"/>
        <dbReference type="ChEBI" id="CHEBI:16044"/>
        <dbReference type="ChEBI" id="CHEBI:29950"/>
        <dbReference type="ChEBI" id="CHEBI:44120"/>
        <dbReference type="ChEBI" id="CHEBI:50058"/>
        <dbReference type="EC" id="1.8.4.11"/>
    </reaction>
</comment>
<dbReference type="PROSITE" id="PS51790">
    <property type="entry name" value="MSRB"/>
    <property type="match status" value="1"/>
</dbReference>
<dbReference type="Pfam" id="PF01625">
    <property type="entry name" value="PMSR"/>
    <property type="match status" value="1"/>
</dbReference>
<dbReference type="InterPro" id="IPR002569">
    <property type="entry name" value="Met_Sox_Rdtase_MsrA_dom"/>
</dbReference>
<dbReference type="AlphaFoldDB" id="A0A0C1EDN5"/>
<evidence type="ECO:0000259" key="8">
    <source>
        <dbReference type="PROSITE" id="PS51790"/>
    </source>
</evidence>
<reference evidence="9 10" key="1">
    <citation type="journal article" date="2014" name="Mol. Biol. Evol.">
        <title>Massive expansion of Ubiquitination-related gene families within the Chlamydiae.</title>
        <authorList>
            <person name="Domman D."/>
            <person name="Collingro A."/>
            <person name="Lagkouvardos I."/>
            <person name="Gehre L."/>
            <person name="Weinmaier T."/>
            <person name="Rattei T."/>
            <person name="Subtil A."/>
            <person name="Horn M."/>
        </authorList>
    </citation>
    <scope>NUCLEOTIDE SEQUENCE [LARGE SCALE GENOMIC DNA]</scope>
    <source>
        <strain evidence="9 10">OEW1</strain>
    </source>
</reference>
<dbReference type="GO" id="GO:0033744">
    <property type="term" value="F:L-methionine:thioredoxin-disulfide S-oxidoreductase activity"/>
    <property type="evidence" value="ECO:0007669"/>
    <property type="project" value="RHEA"/>
</dbReference>
<evidence type="ECO:0000256" key="6">
    <source>
        <dbReference type="ARBA" id="ARBA00048782"/>
    </source>
</evidence>
<dbReference type="NCBIfam" id="TIGR00401">
    <property type="entry name" value="msrA"/>
    <property type="match status" value="1"/>
</dbReference>
<dbReference type="Gene3D" id="2.170.150.20">
    <property type="entry name" value="Peptide methionine sulfoxide reductase"/>
    <property type="match status" value="1"/>
</dbReference>
<comment type="similarity">
    <text evidence="7">Belongs to the MsrA Met sulfoxide reductase family.</text>
</comment>
<dbReference type="EMBL" id="JSAM01000031">
    <property type="protein sequence ID" value="KIA78203.1"/>
    <property type="molecule type" value="Genomic_DNA"/>
</dbReference>
<dbReference type="Proteomes" id="UP000031307">
    <property type="component" value="Unassembled WGS sequence"/>
</dbReference>
<comment type="catalytic activity">
    <reaction evidence="5">
        <text>L-methionyl-[protein] + [thioredoxin]-disulfide + H2O = L-methionyl-(R)-S-oxide-[protein] + [thioredoxin]-dithiol</text>
        <dbReference type="Rhea" id="RHEA:24164"/>
        <dbReference type="Rhea" id="RHEA-COMP:10698"/>
        <dbReference type="Rhea" id="RHEA-COMP:10700"/>
        <dbReference type="Rhea" id="RHEA-COMP:12313"/>
        <dbReference type="Rhea" id="RHEA-COMP:12314"/>
        <dbReference type="ChEBI" id="CHEBI:15377"/>
        <dbReference type="ChEBI" id="CHEBI:16044"/>
        <dbReference type="ChEBI" id="CHEBI:29950"/>
        <dbReference type="ChEBI" id="CHEBI:45764"/>
        <dbReference type="ChEBI" id="CHEBI:50058"/>
        <dbReference type="EC" id="1.8.4.12"/>
    </reaction>
</comment>
<feature type="active site" evidence="7">
    <location>
        <position position="161"/>
    </location>
</feature>
<evidence type="ECO:0000256" key="2">
    <source>
        <dbReference type="ARBA" id="ARBA00023268"/>
    </source>
</evidence>
<dbReference type="InterPro" id="IPR002579">
    <property type="entry name" value="Met_Sox_Rdtase_MsrB_dom"/>
</dbReference>
<dbReference type="PANTHER" id="PTHR43774">
    <property type="entry name" value="PEPTIDE METHIONINE SULFOXIDE REDUCTASE"/>
    <property type="match status" value="1"/>
</dbReference>
<dbReference type="GO" id="GO:0033743">
    <property type="term" value="F:peptide-methionine (R)-S-oxide reductase activity"/>
    <property type="evidence" value="ECO:0007669"/>
    <property type="project" value="UniProtKB-EC"/>
</dbReference>
<organism evidence="9 10">
    <name type="scientific">Parachlamydia acanthamoebae</name>
    <dbReference type="NCBI Taxonomy" id="83552"/>
    <lineage>
        <taxon>Bacteria</taxon>
        <taxon>Pseudomonadati</taxon>
        <taxon>Chlamydiota</taxon>
        <taxon>Chlamydiia</taxon>
        <taxon>Parachlamydiales</taxon>
        <taxon>Parachlamydiaceae</taxon>
        <taxon>Parachlamydia</taxon>
    </lineage>
</organism>
<sequence length="310" mass="35164">MDRKCAKLAWECTFYECQSLIHQGVRMKRYHKLTPEEEKIINLKGTEYPGTGQYDQHAEPGVYVCKRCDAPLYLSEDKFSSQCGWPSFDDEIFGAVERKLDVDGARVEILCGNCGAHLGHVFSGEALTPKNIRHCVNSLSLSFIPAMTKEGYERALFAGGCFWGVEHLLKKLSGVMRVTSGYTGGTVVNPTYEEVCTGKTGHAEAVEVLFDPKVTSYETILKYFFEIHDPSQSQRQGPDVGNQYRSAIFYLTERQKEIALDLKRILEKYGTHVVTEIVPASTFYPAEDYHQSYYGKTGKQPYCHQWTPRF</sequence>
<evidence type="ECO:0000313" key="9">
    <source>
        <dbReference type="EMBL" id="KIA78203.1"/>
    </source>
</evidence>